<gene>
    <name evidence="1" type="ORF">HMPREF9444_01830</name>
</gene>
<evidence type="ECO:0000313" key="2">
    <source>
        <dbReference type="Proteomes" id="UP000018458"/>
    </source>
</evidence>
<reference evidence="1 2" key="1">
    <citation type="submission" date="2011-01" db="EMBL/GenBank/DDBJ databases">
        <authorList>
            <person name="Weinstock G."/>
            <person name="Sodergren E."/>
            <person name="Clifton S."/>
            <person name="Fulton L."/>
            <person name="Fulton B."/>
            <person name="Courtney L."/>
            <person name="Fronick C."/>
            <person name="Harrison M."/>
            <person name="Strong C."/>
            <person name="Farmer C."/>
            <person name="Delahaunty K."/>
            <person name="Markovic C."/>
            <person name="Hall O."/>
            <person name="Minx P."/>
            <person name="Tomlinson C."/>
            <person name="Mitreva M."/>
            <person name="Hou S."/>
            <person name="Chen J."/>
            <person name="Wollam A."/>
            <person name="Pepin K.H."/>
            <person name="Johnson M."/>
            <person name="Bhonagiri V."/>
            <person name="Zhang X."/>
            <person name="Suruliraj S."/>
            <person name="Warren W."/>
            <person name="Chinwalla A."/>
            <person name="Mardis E.R."/>
            <person name="Wilson R.K."/>
        </authorList>
    </citation>
    <scope>NUCLEOTIDE SEQUENCE [LARGE SCALE GENOMIC DNA]</scope>
    <source>
        <strain evidence="2">DSM 22608 / JCM 16073 / KCTC 15190 / YIT 12066</strain>
    </source>
</reference>
<organism evidence="1 2">
    <name type="scientific">Succinatimonas hippei (strain DSM 22608 / JCM 16073 / KCTC 15190 / YIT 12066)</name>
    <dbReference type="NCBI Taxonomy" id="762983"/>
    <lineage>
        <taxon>Bacteria</taxon>
        <taxon>Pseudomonadati</taxon>
        <taxon>Pseudomonadota</taxon>
        <taxon>Gammaproteobacteria</taxon>
        <taxon>Aeromonadales</taxon>
        <taxon>Succinivibrionaceae</taxon>
        <taxon>Succinatimonas</taxon>
    </lineage>
</organism>
<evidence type="ECO:0000313" key="1">
    <source>
        <dbReference type="EMBL" id="EFY06409.1"/>
    </source>
</evidence>
<accession>E8LM49</accession>
<dbReference type="HOGENOM" id="CLU_1354016_0_0_6"/>
<keyword evidence="2" id="KW-1185">Reference proteome</keyword>
<dbReference type="STRING" id="762983.HMPREF9444_01830"/>
<sequence>MAEIDAWKMQTEFSLYEASSLLLDNIPHDGIDKETKLNKSEEIVLTKLYQEIKTDIDGFFILCGYYATNQDQSYAYGDSEHKYYNPPYPQLIFPAQAYVIFAQLNELPCKTFSSTSALRKLRINRNGYRTKLLNVMDLAIEKFWLNYDPQEPDTAPKNEDVISFLLSKSCGEFKVSERIASAMATIIRHDSAPQSGRPQKNK</sequence>
<protein>
    <submittedName>
        <fullName evidence="1">Uncharacterized protein</fullName>
    </submittedName>
</protein>
<name>E8LM49_SUCHY</name>
<dbReference type="Proteomes" id="UP000018458">
    <property type="component" value="Unassembled WGS sequence"/>
</dbReference>
<proteinExistence type="predicted"/>
<dbReference type="RefSeq" id="WP_009143987.1">
    <property type="nucleotide sequence ID" value="NZ_GL831057.1"/>
</dbReference>
<dbReference type="EMBL" id="AEVO01000129">
    <property type="protein sequence ID" value="EFY06409.1"/>
    <property type="molecule type" value="Genomic_DNA"/>
</dbReference>
<dbReference type="OrthoDB" id="6429110at2"/>
<comment type="caution">
    <text evidence="1">The sequence shown here is derived from an EMBL/GenBank/DDBJ whole genome shotgun (WGS) entry which is preliminary data.</text>
</comment>
<dbReference type="AlphaFoldDB" id="E8LM49"/>